<dbReference type="Pfam" id="PF00155">
    <property type="entry name" value="Aminotran_1_2"/>
    <property type="match status" value="1"/>
</dbReference>
<evidence type="ECO:0000259" key="7">
    <source>
        <dbReference type="PROSITE" id="PS50949"/>
    </source>
</evidence>
<comment type="similarity">
    <text evidence="1">In the C-terminal section; belongs to the class-I pyridoxal-phosphate-dependent aminotransferase family.</text>
</comment>
<keyword evidence="5" id="KW-0804">Transcription</keyword>
<keyword evidence="9" id="KW-1185">Reference proteome</keyword>
<dbReference type="InterPro" id="IPR000524">
    <property type="entry name" value="Tscrpt_reg_HTH_GntR"/>
</dbReference>
<evidence type="ECO:0000256" key="4">
    <source>
        <dbReference type="ARBA" id="ARBA00023125"/>
    </source>
</evidence>
<evidence type="ECO:0000256" key="2">
    <source>
        <dbReference type="ARBA" id="ARBA00022898"/>
    </source>
</evidence>
<dbReference type="SUPFAM" id="SSF53383">
    <property type="entry name" value="PLP-dependent transferases"/>
    <property type="match status" value="1"/>
</dbReference>
<reference evidence="8 9" key="1">
    <citation type="journal article" date="2019" name="Int. J. Syst. Evol. Microbiol.">
        <title>The Global Catalogue of Microorganisms (GCM) 10K type strain sequencing project: providing services to taxonomists for standard genome sequencing and annotation.</title>
        <authorList>
            <consortium name="The Broad Institute Genomics Platform"/>
            <consortium name="The Broad Institute Genome Sequencing Center for Infectious Disease"/>
            <person name="Wu L."/>
            <person name="Ma J."/>
        </authorList>
    </citation>
    <scope>NUCLEOTIDE SEQUENCE [LARGE SCALE GENOMIC DNA]</scope>
    <source>
        <strain evidence="8 9">JCM 16014</strain>
    </source>
</reference>
<keyword evidence="4" id="KW-0238">DNA-binding</keyword>
<dbReference type="InterPro" id="IPR015421">
    <property type="entry name" value="PyrdxlP-dep_Trfase_major"/>
</dbReference>
<dbReference type="Pfam" id="PF00392">
    <property type="entry name" value="GntR"/>
    <property type="match status" value="1"/>
</dbReference>
<dbReference type="SUPFAM" id="SSF46785">
    <property type="entry name" value="Winged helix' DNA-binding domain"/>
    <property type="match status" value="1"/>
</dbReference>
<gene>
    <name evidence="8" type="ORF">GCM10009839_16370</name>
</gene>
<dbReference type="PANTHER" id="PTHR46577:SF1">
    <property type="entry name" value="HTH-TYPE TRANSCRIPTIONAL REGULATORY PROTEIN GABR"/>
    <property type="match status" value="1"/>
</dbReference>
<dbReference type="InterPro" id="IPR051446">
    <property type="entry name" value="HTH_trans_reg/aminotransferase"/>
</dbReference>
<evidence type="ECO:0000256" key="5">
    <source>
        <dbReference type="ARBA" id="ARBA00023163"/>
    </source>
</evidence>
<comment type="caution">
    <text evidence="8">The sequence shown here is derived from an EMBL/GenBank/DDBJ whole genome shotgun (WGS) entry which is preliminary data.</text>
</comment>
<dbReference type="PRINTS" id="PR00035">
    <property type="entry name" value="HTHGNTR"/>
</dbReference>
<dbReference type="Gene3D" id="3.40.640.10">
    <property type="entry name" value="Type I PLP-dependent aspartate aminotransferase-like (Major domain)"/>
    <property type="match status" value="1"/>
</dbReference>
<evidence type="ECO:0000313" key="9">
    <source>
        <dbReference type="Proteomes" id="UP001500751"/>
    </source>
</evidence>
<name>A0ABN2TU25_9ACTN</name>
<dbReference type="CDD" id="cd00609">
    <property type="entry name" value="AAT_like"/>
    <property type="match status" value="1"/>
</dbReference>
<keyword evidence="8" id="KW-0032">Aminotransferase</keyword>
<dbReference type="Gene3D" id="1.10.10.10">
    <property type="entry name" value="Winged helix-like DNA-binding domain superfamily/Winged helix DNA-binding domain"/>
    <property type="match status" value="1"/>
</dbReference>
<evidence type="ECO:0000256" key="6">
    <source>
        <dbReference type="SAM" id="MobiDB-lite"/>
    </source>
</evidence>
<dbReference type="PANTHER" id="PTHR46577">
    <property type="entry name" value="HTH-TYPE TRANSCRIPTIONAL REGULATORY PROTEIN GABR"/>
    <property type="match status" value="1"/>
</dbReference>
<dbReference type="RefSeq" id="WP_344664902.1">
    <property type="nucleotide sequence ID" value="NZ_BAAAQN010000007.1"/>
</dbReference>
<evidence type="ECO:0000256" key="1">
    <source>
        <dbReference type="ARBA" id="ARBA00005384"/>
    </source>
</evidence>
<proteinExistence type="inferred from homology"/>
<dbReference type="SMART" id="SM00345">
    <property type="entry name" value="HTH_GNTR"/>
    <property type="match status" value="1"/>
</dbReference>
<dbReference type="InterPro" id="IPR015424">
    <property type="entry name" value="PyrdxlP-dep_Trfase"/>
</dbReference>
<sequence length="482" mass="52210">MAESQTNLAWEALLDLSGTRPGPLPNRLAEAVRVAIRAGRLPLGSALPPSRVLSAELRVSRWTVTQAYSQLISEGFLAGRTGSATRVSWSPEPDERRPTGSGHFPGAPRAHAQAARYDFAQCTPDFRAFPRRKWVQAIRVVTETVPFDQLGYAPAGGEPRLRTVLAEHLNRRRATAVDPTLLTICTGARQGMAALCRSLAAQGHRRIAVEDPGSSGILDPARAAGLEPVPLPIDDDGVIPEALAGFPDVRVVSVTPAHQAVNGSVLSEARRRWLVEWAARVDGLVIEDDYDSEFVYEGVSPPAMQGLDPRRVALLGSMSRTMTPTVNVGWAAVPARWAAAVRTELQMTTAAPALNQLALAQFIESGAYDRHLRTSRQRFRARRDALLAALDEQLPGIRIRGLRSGLHLLVDLPPGADAERIIAAGTRRGVSICDMNLLRLTGEPNREQLLVGYANLDDRVVDEGVRVLVELVHESMAGSKQG</sequence>
<keyword evidence="8" id="KW-0808">Transferase</keyword>
<keyword evidence="3" id="KW-0805">Transcription regulation</keyword>
<feature type="domain" description="HTH gntR-type" evidence="7">
    <location>
        <begin position="22"/>
        <end position="90"/>
    </location>
</feature>
<dbReference type="GO" id="GO:0008483">
    <property type="term" value="F:transaminase activity"/>
    <property type="evidence" value="ECO:0007669"/>
    <property type="project" value="UniProtKB-KW"/>
</dbReference>
<dbReference type="PROSITE" id="PS50949">
    <property type="entry name" value="HTH_GNTR"/>
    <property type="match status" value="1"/>
</dbReference>
<dbReference type="InterPro" id="IPR036388">
    <property type="entry name" value="WH-like_DNA-bd_sf"/>
</dbReference>
<dbReference type="Proteomes" id="UP001500751">
    <property type="component" value="Unassembled WGS sequence"/>
</dbReference>
<dbReference type="InterPro" id="IPR004839">
    <property type="entry name" value="Aminotransferase_I/II_large"/>
</dbReference>
<feature type="region of interest" description="Disordered" evidence="6">
    <location>
        <begin position="84"/>
        <end position="108"/>
    </location>
</feature>
<dbReference type="InterPro" id="IPR036390">
    <property type="entry name" value="WH_DNA-bd_sf"/>
</dbReference>
<protein>
    <submittedName>
        <fullName evidence="8">PLP-dependent aminotransferase family protein</fullName>
    </submittedName>
</protein>
<organism evidence="8 9">
    <name type="scientific">Catenulispora yoronensis</name>
    <dbReference type="NCBI Taxonomy" id="450799"/>
    <lineage>
        <taxon>Bacteria</taxon>
        <taxon>Bacillati</taxon>
        <taxon>Actinomycetota</taxon>
        <taxon>Actinomycetes</taxon>
        <taxon>Catenulisporales</taxon>
        <taxon>Catenulisporaceae</taxon>
        <taxon>Catenulispora</taxon>
    </lineage>
</organism>
<keyword evidence="2" id="KW-0663">Pyridoxal phosphate</keyword>
<accession>A0ABN2TU25</accession>
<evidence type="ECO:0000313" key="8">
    <source>
        <dbReference type="EMBL" id="GAA2020396.1"/>
    </source>
</evidence>
<dbReference type="EMBL" id="BAAAQN010000007">
    <property type="protein sequence ID" value="GAA2020396.1"/>
    <property type="molecule type" value="Genomic_DNA"/>
</dbReference>
<evidence type="ECO:0000256" key="3">
    <source>
        <dbReference type="ARBA" id="ARBA00023015"/>
    </source>
</evidence>
<dbReference type="CDD" id="cd07377">
    <property type="entry name" value="WHTH_GntR"/>
    <property type="match status" value="1"/>
</dbReference>